<keyword evidence="3" id="KW-1185">Reference proteome</keyword>
<sequence length="83" mass="9220">MWFYLLSSANDEDPTEDKALSQNVSHEAPLKGPQAVQPHPDAQEREKTHLALTGAIKTPLQTKTDKQEALKSFMETQTAADRS</sequence>
<accession>A0A4Z2J4K4</accession>
<organism evidence="2 3">
    <name type="scientific">Liparis tanakae</name>
    <name type="common">Tanaka's snailfish</name>
    <dbReference type="NCBI Taxonomy" id="230148"/>
    <lineage>
        <taxon>Eukaryota</taxon>
        <taxon>Metazoa</taxon>
        <taxon>Chordata</taxon>
        <taxon>Craniata</taxon>
        <taxon>Vertebrata</taxon>
        <taxon>Euteleostomi</taxon>
        <taxon>Actinopterygii</taxon>
        <taxon>Neopterygii</taxon>
        <taxon>Teleostei</taxon>
        <taxon>Neoteleostei</taxon>
        <taxon>Acanthomorphata</taxon>
        <taxon>Eupercaria</taxon>
        <taxon>Perciformes</taxon>
        <taxon>Cottioidei</taxon>
        <taxon>Cottales</taxon>
        <taxon>Liparidae</taxon>
        <taxon>Liparis</taxon>
    </lineage>
</organism>
<dbReference type="EMBL" id="SRLO01000024">
    <property type="protein sequence ID" value="TNN84824.1"/>
    <property type="molecule type" value="Genomic_DNA"/>
</dbReference>
<reference evidence="2 3" key="1">
    <citation type="submission" date="2019-03" db="EMBL/GenBank/DDBJ databases">
        <title>First draft genome of Liparis tanakae, snailfish: a comprehensive survey of snailfish specific genes.</title>
        <authorList>
            <person name="Kim W."/>
            <person name="Song I."/>
            <person name="Jeong J.-H."/>
            <person name="Kim D."/>
            <person name="Kim S."/>
            <person name="Ryu S."/>
            <person name="Song J.Y."/>
            <person name="Lee S.K."/>
        </authorList>
    </citation>
    <scope>NUCLEOTIDE SEQUENCE [LARGE SCALE GENOMIC DNA]</scope>
    <source>
        <tissue evidence="2">Muscle</tissue>
    </source>
</reference>
<evidence type="ECO:0000313" key="2">
    <source>
        <dbReference type="EMBL" id="TNN84824.1"/>
    </source>
</evidence>
<dbReference type="AlphaFoldDB" id="A0A4Z2J4K4"/>
<gene>
    <name evidence="2" type="ORF">EYF80_004869</name>
</gene>
<comment type="caution">
    <text evidence="2">The sequence shown here is derived from an EMBL/GenBank/DDBJ whole genome shotgun (WGS) entry which is preliminary data.</text>
</comment>
<evidence type="ECO:0000313" key="3">
    <source>
        <dbReference type="Proteomes" id="UP000314294"/>
    </source>
</evidence>
<feature type="region of interest" description="Disordered" evidence="1">
    <location>
        <begin position="6"/>
        <end position="46"/>
    </location>
</feature>
<dbReference type="Proteomes" id="UP000314294">
    <property type="component" value="Unassembled WGS sequence"/>
</dbReference>
<name>A0A4Z2J4K4_9TELE</name>
<protein>
    <submittedName>
        <fullName evidence="2">Uncharacterized protein</fullName>
    </submittedName>
</protein>
<proteinExistence type="predicted"/>
<evidence type="ECO:0000256" key="1">
    <source>
        <dbReference type="SAM" id="MobiDB-lite"/>
    </source>
</evidence>